<name>A0A2H5Y3S3_9CHLR</name>
<feature type="binding site" evidence="1">
    <location>
        <position position="94"/>
    </location>
    <ligand>
        <name>Ni(2+)</name>
        <dbReference type="ChEBI" id="CHEBI:49786"/>
    </ligand>
</feature>
<evidence type="ECO:0000313" key="4">
    <source>
        <dbReference type="EMBL" id="GBD08077.1"/>
    </source>
</evidence>
<feature type="binding site" evidence="1">
    <location>
        <position position="86"/>
    </location>
    <ligand>
        <name>Ni(2+)</name>
        <dbReference type="ChEBI" id="CHEBI:49786"/>
    </ligand>
</feature>
<evidence type="ECO:0000259" key="3">
    <source>
        <dbReference type="Pfam" id="PF08279"/>
    </source>
</evidence>
<dbReference type="InterPro" id="IPR036388">
    <property type="entry name" value="WH-like_DNA-bd_sf"/>
</dbReference>
<evidence type="ECO:0000259" key="2">
    <source>
        <dbReference type="Pfam" id="PF02829"/>
    </source>
</evidence>
<evidence type="ECO:0000313" key="5">
    <source>
        <dbReference type="Proteomes" id="UP000236642"/>
    </source>
</evidence>
<organism evidence="4 5">
    <name type="scientific">Candidatus Thermoflexus japonica</name>
    <dbReference type="NCBI Taxonomy" id="2035417"/>
    <lineage>
        <taxon>Bacteria</taxon>
        <taxon>Bacillati</taxon>
        <taxon>Chloroflexota</taxon>
        <taxon>Thermoflexia</taxon>
        <taxon>Thermoflexales</taxon>
        <taxon>Thermoflexaceae</taxon>
        <taxon>Thermoflexus</taxon>
    </lineage>
</organism>
<dbReference type="InterPro" id="IPR013196">
    <property type="entry name" value="HTH_11"/>
</dbReference>
<comment type="caution">
    <text evidence="4">The sequence shown here is derived from an EMBL/GenBank/DDBJ whole genome shotgun (WGS) entry which is preliminary data.</text>
</comment>
<reference evidence="5" key="1">
    <citation type="submission" date="2017-09" db="EMBL/GenBank/DDBJ databases">
        <title>Metaegenomics of thermophilic ammonia-oxidizing enrichment culture.</title>
        <authorList>
            <person name="Kato S."/>
            <person name="Suzuki K."/>
        </authorList>
    </citation>
    <scope>NUCLEOTIDE SEQUENCE [LARGE SCALE GENOMIC DNA]</scope>
</reference>
<dbReference type="InterPro" id="IPR036390">
    <property type="entry name" value="WH_DNA-bd_sf"/>
</dbReference>
<accession>A0A2H5Y3S3</accession>
<keyword evidence="1" id="KW-0533">Nickel</keyword>
<sequence>MAIRGKPAERLAGPEARRAQILELLRTAGRPLTGSELAQCLGTSRQVIVQDIAVLRAAGVEILATPRGYCLPSTRPAHRMLVAVRHTPDQTEDELTLLVDLGVEVVDVIVEHAIYGELRGSLHIASREDVRQFMEALQRTGARLLSELTGGLHLHTLEARNPEALERAREALRQRGYLVE</sequence>
<dbReference type="InterPro" id="IPR035922">
    <property type="entry name" value="3H_dom_sf"/>
</dbReference>
<dbReference type="InterPro" id="IPR004173">
    <property type="entry name" value="3H_domain"/>
</dbReference>
<gene>
    <name evidence="4" type="primary">niaR</name>
    <name evidence="4" type="ORF">HRbin22_00309</name>
</gene>
<dbReference type="SUPFAM" id="SSF75500">
    <property type="entry name" value="Putative transcriptional regulator TM1602, C-terminal domain"/>
    <property type="match status" value="1"/>
</dbReference>
<dbReference type="Gene3D" id="3.30.1340.20">
    <property type="entry name" value="3H domain"/>
    <property type="match status" value="1"/>
</dbReference>
<dbReference type="Proteomes" id="UP000236642">
    <property type="component" value="Unassembled WGS sequence"/>
</dbReference>
<keyword evidence="1" id="KW-0479">Metal-binding</keyword>
<feature type="binding site" evidence="1">
    <location>
        <position position="153"/>
    </location>
    <ligand>
        <name>Ni(2+)</name>
        <dbReference type="ChEBI" id="CHEBI:49786"/>
    </ligand>
</feature>
<protein>
    <submittedName>
        <fullName evidence="4">Putative transcription repressor NiaR</fullName>
    </submittedName>
</protein>
<dbReference type="Pfam" id="PF08279">
    <property type="entry name" value="HTH_11"/>
    <property type="match status" value="1"/>
</dbReference>
<feature type="domain" description="Helix-turn-helix type 11" evidence="3">
    <location>
        <begin position="17"/>
        <end position="69"/>
    </location>
</feature>
<feature type="domain" description="3H" evidence="2">
    <location>
        <begin position="82"/>
        <end position="178"/>
    </location>
</feature>
<dbReference type="Gene3D" id="1.10.10.10">
    <property type="entry name" value="Winged helix-like DNA-binding domain superfamily/Winged helix DNA-binding domain"/>
    <property type="match status" value="1"/>
</dbReference>
<dbReference type="PANTHER" id="PTHR40068">
    <property type="entry name" value="TRANSCRIPTION REPRESSOR NIAR-RELATED"/>
    <property type="match status" value="1"/>
</dbReference>
<feature type="binding site" evidence="1">
    <location>
        <position position="155"/>
    </location>
    <ligand>
        <name>Ni(2+)</name>
        <dbReference type="ChEBI" id="CHEBI:49786"/>
    </ligand>
</feature>
<dbReference type="EMBL" id="BEHY01000004">
    <property type="protein sequence ID" value="GBD08077.1"/>
    <property type="molecule type" value="Genomic_DNA"/>
</dbReference>
<dbReference type="Pfam" id="PF02829">
    <property type="entry name" value="3H"/>
    <property type="match status" value="1"/>
</dbReference>
<dbReference type="InterPro" id="IPR026043">
    <property type="entry name" value="NadR"/>
</dbReference>
<dbReference type="GO" id="GO:0046872">
    <property type="term" value="F:metal ion binding"/>
    <property type="evidence" value="ECO:0007669"/>
    <property type="project" value="UniProtKB-KW"/>
</dbReference>
<evidence type="ECO:0000256" key="1">
    <source>
        <dbReference type="PIRSR" id="PIRSR037847-1"/>
    </source>
</evidence>
<dbReference type="PANTHER" id="PTHR40068:SF1">
    <property type="entry name" value="TRANSCRIPTION REPRESSOR NIAR-RELATED"/>
    <property type="match status" value="1"/>
</dbReference>
<proteinExistence type="predicted"/>
<dbReference type="SUPFAM" id="SSF46785">
    <property type="entry name" value="Winged helix' DNA-binding domain"/>
    <property type="match status" value="1"/>
</dbReference>
<dbReference type="AlphaFoldDB" id="A0A2H5Y3S3"/>
<dbReference type="PIRSF" id="PIRSF037847">
    <property type="entry name" value="NiaR"/>
    <property type="match status" value="1"/>
</dbReference>